<dbReference type="EMBL" id="BOQL01000018">
    <property type="protein sequence ID" value="GIM66101.1"/>
    <property type="molecule type" value="Genomic_DNA"/>
</dbReference>
<evidence type="ECO:0000313" key="1">
    <source>
        <dbReference type="EMBL" id="GIM66101.1"/>
    </source>
</evidence>
<reference evidence="1" key="1">
    <citation type="submission" date="2021-03" db="EMBL/GenBank/DDBJ databases">
        <title>Whole genome shotgun sequence of Actinoplanes auranticolor NBRC 12245.</title>
        <authorList>
            <person name="Komaki H."/>
            <person name="Tamura T."/>
        </authorList>
    </citation>
    <scope>NUCLEOTIDE SEQUENCE</scope>
    <source>
        <strain evidence="1">NBRC 12245</strain>
    </source>
</reference>
<dbReference type="Proteomes" id="UP000681340">
    <property type="component" value="Unassembled WGS sequence"/>
</dbReference>
<protein>
    <submittedName>
        <fullName evidence="1">Uncharacterized protein</fullName>
    </submittedName>
</protein>
<accession>A0A919VQZ1</accession>
<keyword evidence="2" id="KW-1185">Reference proteome</keyword>
<dbReference type="RefSeq" id="WP_212988201.1">
    <property type="nucleotide sequence ID" value="NZ_BAABEA010000009.1"/>
</dbReference>
<dbReference type="AlphaFoldDB" id="A0A919VQZ1"/>
<evidence type="ECO:0000313" key="2">
    <source>
        <dbReference type="Proteomes" id="UP000681340"/>
    </source>
</evidence>
<organism evidence="1 2">
    <name type="scientific">Actinoplanes auranticolor</name>
    <dbReference type="NCBI Taxonomy" id="47988"/>
    <lineage>
        <taxon>Bacteria</taxon>
        <taxon>Bacillati</taxon>
        <taxon>Actinomycetota</taxon>
        <taxon>Actinomycetes</taxon>
        <taxon>Micromonosporales</taxon>
        <taxon>Micromonosporaceae</taxon>
        <taxon>Actinoplanes</taxon>
    </lineage>
</organism>
<name>A0A919VQZ1_9ACTN</name>
<gene>
    <name evidence="1" type="ORF">Aau02nite_21680</name>
</gene>
<proteinExistence type="predicted"/>
<comment type="caution">
    <text evidence="1">The sequence shown here is derived from an EMBL/GenBank/DDBJ whole genome shotgun (WGS) entry which is preliminary data.</text>
</comment>
<sequence length="123" mass="13407">MTYDVIALTRRTPDPQAIIAGMRAAGDELRVRQTANGAVIQLCDDQGRPLVSLETPVLVQVPGEIDRLLGPGYGDRLGLPVWWIEARAPSGRPEAEALARRFAAELARRLDGLVWPATAQEQP</sequence>